<dbReference type="KEGG" id="boe:106313267"/>
<organism evidence="5 6">
    <name type="scientific">Brassica oleracea var. oleracea</name>
    <dbReference type="NCBI Taxonomy" id="109376"/>
    <lineage>
        <taxon>Eukaryota</taxon>
        <taxon>Viridiplantae</taxon>
        <taxon>Streptophyta</taxon>
        <taxon>Embryophyta</taxon>
        <taxon>Tracheophyta</taxon>
        <taxon>Spermatophyta</taxon>
        <taxon>Magnoliopsida</taxon>
        <taxon>eudicotyledons</taxon>
        <taxon>Gunneridae</taxon>
        <taxon>Pentapetalae</taxon>
        <taxon>rosids</taxon>
        <taxon>malvids</taxon>
        <taxon>Brassicales</taxon>
        <taxon>Brassicaceae</taxon>
        <taxon>Brassiceae</taxon>
        <taxon>Brassica</taxon>
    </lineage>
</organism>
<dbReference type="GO" id="GO:0005634">
    <property type="term" value="C:nucleus"/>
    <property type="evidence" value="ECO:0007669"/>
    <property type="project" value="EnsemblPlants"/>
</dbReference>
<feature type="repeat" description="PPR" evidence="3">
    <location>
        <begin position="274"/>
        <end position="308"/>
    </location>
</feature>
<dbReference type="GO" id="GO:0009788">
    <property type="term" value="P:negative regulation of abscisic acid-activated signaling pathway"/>
    <property type="evidence" value="ECO:0007669"/>
    <property type="project" value="EnsemblPlants"/>
</dbReference>
<dbReference type="GO" id="GO:0005829">
    <property type="term" value="C:cytosol"/>
    <property type="evidence" value="ECO:0007669"/>
    <property type="project" value="EnsemblPlants"/>
</dbReference>
<dbReference type="GeneID" id="106313267"/>
<dbReference type="HOGENOM" id="CLU_002706_49_20_1"/>
<feature type="repeat" description="PPR" evidence="3">
    <location>
        <begin position="344"/>
        <end position="378"/>
    </location>
</feature>
<dbReference type="NCBIfam" id="TIGR00756">
    <property type="entry name" value="PPR"/>
    <property type="match status" value="6"/>
</dbReference>
<dbReference type="AlphaFoldDB" id="A0A0D3EG93"/>
<keyword evidence="6" id="KW-1185">Reference proteome</keyword>
<comment type="similarity">
    <text evidence="1">Belongs to the PPR family. P subfamily.</text>
</comment>
<dbReference type="Pfam" id="PF01535">
    <property type="entry name" value="PPR"/>
    <property type="match status" value="3"/>
</dbReference>
<protein>
    <recommendedName>
        <fullName evidence="7">Pentacotripeptide-repeat region of PRORP domain-containing protein</fullName>
    </recommendedName>
</protein>
<dbReference type="PANTHER" id="PTHR47933:SF58">
    <property type="entry name" value="REPEAT-CONTAINING PROTEIN, PUTATIVE ISOFORM 1-RELATED"/>
    <property type="match status" value="1"/>
</dbReference>
<dbReference type="InterPro" id="IPR051240">
    <property type="entry name" value="Mito_RNA-Proc/Resp"/>
</dbReference>
<feature type="repeat" description="PPR" evidence="3">
    <location>
        <begin position="414"/>
        <end position="448"/>
    </location>
</feature>
<reference evidence="5 6" key="1">
    <citation type="journal article" date="2014" name="Genome Biol.">
        <title>Transcriptome and methylome profiling reveals relics of genome dominance in the mesopolyploid Brassica oleracea.</title>
        <authorList>
            <person name="Parkin I.A."/>
            <person name="Koh C."/>
            <person name="Tang H."/>
            <person name="Robinson S.J."/>
            <person name="Kagale S."/>
            <person name="Clarke W.E."/>
            <person name="Town C.D."/>
            <person name="Nixon J."/>
            <person name="Krishnakumar V."/>
            <person name="Bidwell S.L."/>
            <person name="Denoeud F."/>
            <person name="Belcram H."/>
            <person name="Links M.G."/>
            <person name="Just J."/>
            <person name="Clarke C."/>
            <person name="Bender T."/>
            <person name="Huebert T."/>
            <person name="Mason A.S."/>
            <person name="Pires J.C."/>
            <person name="Barker G."/>
            <person name="Moore J."/>
            <person name="Walley P.G."/>
            <person name="Manoli S."/>
            <person name="Batley J."/>
            <person name="Edwards D."/>
            <person name="Nelson M.N."/>
            <person name="Wang X."/>
            <person name="Paterson A.H."/>
            <person name="King G."/>
            <person name="Bancroft I."/>
            <person name="Chalhoub B."/>
            <person name="Sharpe A.G."/>
        </authorList>
    </citation>
    <scope>NUCLEOTIDE SEQUENCE</scope>
    <source>
        <strain evidence="5 6">cv. TO1000</strain>
    </source>
</reference>
<evidence type="ECO:0000313" key="6">
    <source>
        <dbReference type="Proteomes" id="UP000032141"/>
    </source>
</evidence>
<name>A0A0D3EG93_BRAOL</name>
<evidence type="ECO:0000256" key="2">
    <source>
        <dbReference type="ARBA" id="ARBA00022737"/>
    </source>
</evidence>
<dbReference type="RefSeq" id="XP_013606489.1">
    <property type="nucleotide sequence ID" value="XM_013751035.1"/>
</dbReference>
<dbReference type="GO" id="GO:0010029">
    <property type="term" value="P:regulation of seed germination"/>
    <property type="evidence" value="ECO:0007669"/>
    <property type="project" value="EnsemblPlants"/>
</dbReference>
<feature type="compositionally biased region" description="Basic and acidic residues" evidence="4">
    <location>
        <begin position="572"/>
        <end position="592"/>
    </location>
</feature>
<dbReference type="GO" id="GO:0003729">
    <property type="term" value="F:mRNA binding"/>
    <property type="evidence" value="ECO:0007669"/>
    <property type="project" value="TreeGrafter"/>
</dbReference>
<dbReference type="InterPro" id="IPR002885">
    <property type="entry name" value="PPR_rpt"/>
</dbReference>
<dbReference type="eggNOG" id="KOG4197">
    <property type="taxonomic scope" value="Eukaryota"/>
</dbReference>
<dbReference type="Pfam" id="PF13041">
    <property type="entry name" value="PPR_2"/>
    <property type="match status" value="3"/>
</dbReference>
<dbReference type="PANTHER" id="PTHR47933">
    <property type="entry name" value="PENTATRICOPEPTIDE REPEAT-CONTAINING PROTEIN 1, MITOCHONDRIAL"/>
    <property type="match status" value="1"/>
</dbReference>
<dbReference type="Proteomes" id="UP000032141">
    <property type="component" value="Chromosome C9"/>
</dbReference>
<evidence type="ECO:0000256" key="4">
    <source>
        <dbReference type="SAM" id="MobiDB-lite"/>
    </source>
</evidence>
<evidence type="ECO:0000313" key="5">
    <source>
        <dbReference type="EnsemblPlants" id="Bo9g171390.1"/>
    </source>
</evidence>
<evidence type="ECO:0000256" key="1">
    <source>
        <dbReference type="ARBA" id="ARBA00007626"/>
    </source>
</evidence>
<feature type="repeat" description="PPR" evidence="3">
    <location>
        <begin position="449"/>
        <end position="483"/>
    </location>
</feature>
<dbReference type="GO" id="GO:0009845">
    <property type="term" value="P:seed germination"/>
    <property type="evidence" value="ECO:0007669"/>
    <property type="project" value="EnsemblPlants"/>
</dbReference>
<feature type="compositionally biased region" description="Low complexity" evidence="4">
    <location>
        <begin position="29"/>
        <end position="45"/>
    </location>
</feature>
<dbReference type="OrthoDB" id="185373at2759"/>
<dbReference type="OMA" id="NYFFRFF"/>
<sequence length="599" mass="68278">MNSLFTSFRRILPLNPNSHHHFLLHKFSSSRRSSPPIPIQRLQQPPASPDSTRHQLTVPDFSQTDLATISNLLENQNVIPGSSLESALNETGIEPSYQLVQALFDRLSSSPMLLHSVFKWADTKPTFTLSPSLFNSVINAMCKARDFESAWSLIFDRVRSDGGSELVTADTFTVLIRRYARAGMVQQAIKAFEYATSYYDIELKLLEVLLDALCKEGHVTEASMYMERRRRMDSNWIPSVRIFNILLNGWFRARKLKQAENLWGEMKEMNVKPSVVTYGTLIEGYCRMRRVEVAMEVLEEMKMAEMEMSFMVFNPIINGLGEAGRLQEALGMMERFFVCVSGPTIVTYNSLVKNFCKAGDLLGASKILKMMMNRGVDPTPTTYNHFFKYFSKHNKTEEGMNLYFKLIEAGHSPDRFTYHLIMKMLCEDGKLSLAMQVDKEMKNRGIDPDLLTTTMLIHLLCRLDMFEEAFEEFEKAVRRGIIPQYITFKMIDNGLRTKGLTEMAKRLGGVMSSLPHSEKLPNAYREVVDAQPPGRGDRRKSILHRAEAMSDVLKVCRNPRKLVKMRGSPRMTVREDEKLADDGDGDAVRVPHESSSPLS</sequence>
<dbReference type="InterPro" id="IPR011990">
    <property type="entry name" value="TPR-like_helical_dom_sf"/>
</dbReference>
<evidence type="ECO:0008006" key="7">
    <source>
        <dbReference type="Google" id="ProtNLM"/>
    </source>
</evidence>
<feature type="region of interest" description="Disordered" evidence="4">
    <location>
        <begin position="566"/>
        <end position="599"/>
    </location>
</feature>
<evidence type="ECO:0000256" key="3">
    <source>
        <dbReference type="PROSITE-ProRule" id="PRU00708"/>
    </source>
</evidence>
<dbReference type="STRING" id="109376.A0A0D3EG93"/>
<reference evidence="5" key="2">
    <citation type="submission" date="2015-03" db="UniProtKB">
        <authorList>
            <consortium name="EnsemblPlants"/>
        </authorList>
    </citation>
    <scope>IDENTIFICATION</scope>
</reference>
<proteinExistence type="inferred from homology"/>
<dbReference type="Gramene" id="Bo9g171390.1">
    <property type="protein sequence ID" value="Bo9g171390.1"/>
    <property type="gene ID" value="Bo9g171390"/>
</dbReference>
<keyword evidence="2" id="KW-0677">Repeat</keyword>
<dbReference type="EnsemblPlants" id="Bo9g171390.1">
    <property type="protein sequence ID" value="Bo9g171390.1"/>
    <property type="gene ID" value="Bo9g171390"/>
</dbReference>
<dbReference type="Gene3D" id="1.25.40.10">
    <property type="entry name" value="Tetratricopeptide repeat domain"/>
    <property type="match status" value="4"/>
</dbReference>
<dbReference type="PROSITE" id="PS51375">
    <property type="entry name" value="PPR"/>
    <property type="match status" value="7"/>
</dbReference>
<feature type="region of interest" description="Disordered" evidence="4">
    <location>
        <begin position="29"/>
        <end position="55"/>
    </location>
</feature>
<accession>A0A0D3EG93</accession>
<feature type="repeat" description="PPR" evidence="3">
    <location>
        <begin position="130"/>
        <end position="165"/>
    </location>
</feature>
<feature type="repeat" description="PPR" evidence="3">
    <location>
        <begin position="379"/>
        <end position="413"/>
    </location>
</feature>
<feature type="repeat" description="PPR" evidence="3">
    <location>
        <begin position="239"/>
        <end position="273"/>
    </location>
</feature>